<reference evidence="1" key="1">
    <citation type="journal article" date="2019" name="Environ. Microbiol.">
        <title>Fungal ecological strategies reflected in gene transcription - a case study of two litter decomposers.</title>
        <authorList>
            <person name="Barbi F."/>
            <person name="Kohler A."/>
            <person name="Barry K."/>
            <person name="Baskaran P."/>
            <person name="Daum C."/>
            <person name="Fauchery L."/>
            <person name="Ihrmark K."/>
            <person name="Kuo A."/>
            <person name="LaButti K."/>
            <person name="Lipzen A."/>
            <person name="Morin E."/>
            <person name="Grigoriev I.V."/>
            <person name="Henrissat B."/>
            <person name="Lindahl B."/>
            <person name="Martin F."/>
        </authorList>
    </citation>
    <scope>NUCLEOTIDE SEQUENCE</scope>
    <source>
        <strain evidence="1">JB14</strain>
    </source>
</reference>
<sequence length="240" mass="27953">MESTPTSTLKYYDQMNLPGSEPQVISFSSRHFAGLEVSLSRYKRRWFITFPRAYGMIAPQRILSPLNIPDDNMPEEHARNHFWYNPSVTGNENQVPYKPDDPEARLSPIHMLLDGKAIMRTIHYPDVPQIARMTGRMRSERSSSQDYSKGKEVVCYEVEVLIPDEGLLRQCYYCLAWEASGPMKRWKPCGEYMFWCGWCQSRGWLVSSTTGAWGKLLRDTWTPLLNKNYYRPRDSLYSSP</sequence>
<protein>
    <submittedName>
        <fullName evidence="1">Uncharacterized protein</fullName>
    </submittedName>
</protein>
<gene>
    <name evidence="1" type="ORF">BT96DRAFT_924848</name>
</gene>
<keyword evidence="2" id="KW-1185">Reference proteome</keyword>
<evidence type="ECO:0000313" key="1">
    <source>
        <dbReference type="EMBL" id="KAE9392223.1"/>
    </source>
</evidence>
<evidence type="ECO:0000313" key="2">
    <source>
        <dbReference type="Proteomes" id="UP000799118"/>
    </source>
</evidence>
<proteinExistence type="predicted"/>
<accession>A0A6A4H3B3</accession>
<dbReference type="EMBL" id="ML769601">
    <property type="protein sequence ID" value="KAE9392223.1"/>
    <property type="molecule type" value="Genomic_DNA"/>
</dbReference>
<dbReference type="Proteomes" id="UP000799118">
    <property type="component" value="Unassembled WGS sequence"/>
</dbReference>
<dbReference type="AlphaFoldDB" id="A0A6A4H3B3"/>
<organism evidence="1 2">
    <name type="scientific">Gymnopus androsaceus JB14</name>
    <dbReference type="NCBI Taxonomy" id="1447944"/>
    <lineage>
        <taxon>Eukaryota</taxon>
        <taxon>Fungi</taxon>
        <taxon>Dikarya</taxon>
        <taxon>Basidiomycota</taxon>
        <taxon>Agaricomycotina</taxon>
        <taxon>Agaricomycetes</taxon>
        <taxon>Agaricomycetidae</taxon>
        <taxon>Agaricales</taxon>
        <taxon>Marasmiineae</taxon>
        <taxon>Omphalotaceae</taxon>
        <taxon>Gymnopus</taxon>
    </lineage>
</organism>
<dbReference type="OrthoDB" id="3793816at2759"/>
<name>A0A6A4H3B3_9AGAR</name>